<sequence>MGESLRKYNRRKVVTNKKQILPQLQQTDPLPKIFKGTLTSNYESINTSNNNIFND</sequence>
<dbReference type="AlphaFoldDB" id="M1X5V1"/>
<evidence type="ECO:0000313" key="2">
    <source>
        <dbReference type="Proteomes" id="UP000053051"/>
    </source>
</evidence>
<reference evidence="2" key="2">
    <citation type="submission" date="2016-01" db="EMBL/GenBank/DDBJ databases">
        <title>Diatom-associated endosymboitic cyanobacterium lacks core nitrogen metabolism enzymes.</title>
        <authorList>
            <person name="Hilton J.A."/>
            <person name="Foster R.A."/>
            <person name="Tripp H.J."/>
            <person name="Carter B.J."/>
            <person name="Zehr J.P."/>
            <person name="Villareal T.A."/>
        </authorList>
    </citation>
    <scope>NUCLEOTIDE SEQUENCE [LARGE SCALE GENOMIC DNA]</scope>
    <source>
        <strain evidence="2">HH01</strain>
    </source>
</reference>
<organism evidence="1 2">
    <name type="scientific">Richelia intracellularis HH01</name>
    <dbReference type="NCBI Taxonomy" id="1165094"/>
    <lineage>
        <taxon>Bacteria</taxon>
        <taxon>Bacillati</taxon>
        <taxon>Cyanobacteriota</taxon>
        <taxon>Cyanophyceae</taxon>
        <taxon>Nostocales</taxon>
        <taxon>Nostocaceae</taxon>
        <taxon>Richelia</taxon>
    </lineage>
</organism>
<accession>M1X5V1</accession>
<keyword evidence="2" id="KW-1185">Reference proteome</keyword>
<evidence type="ECO:0000313" key="1">
    <source>
        <dbReference type="EMBL" id="CCH67631.1"/>
    </source>
</evidence>
<comment type="caution">
    <text evidence="1">The sequence shown here is derived from an EMBL/GenBank/DDBJ whole genome shotgun (WGS) entry which is preliminary data.</text>
</comment>
<protein>
    <submittedName>
        <fullName evidence="1">Uncharacterized protein</fullName>
    </submittedName>
</protein>
<name>M1X5V1_9NOST</name>
<gene>
    <name evidence="1" type="ORF">RINTHH_14760</name>
</gene>
<dbReference type="EMBL" id="CAIY01000052">
    <property type="protein sequence ID" value="CCH67631.1"/>
    <property type="molecule type" value="Genomic_DNA"/>
</dbReference>
<reference evidence="1 2" key="1">
    <citation type="submission" date="2012-05" db="EMBL/GenBank/DDBJ databases">
        <authorList>
            <person name="Hilton J."/>
        </authorList>
    </citation>
    <scope>NUCLEOTIDE SEQUENCE [LARGE SCALE GENOMIC DNA]</scope>
    <source>
        <strain evidence="1 2">HH01</strain>
    </source>
</reference>
<proteinExistence type="predicted"/>
<dbReference type="Proteomes" id="UP000053051">
    <property type="component" value="Unassembled WGS sequence"/>
</dbReference>